<dbReference type="InterPro" id="IPR022742">
    <property type="entry name" value="Hydrolase_4"/>
</dbReference>
<organism evidence="2 3">
    <name type="scientific">Fulvimarina uroteuthidis</name>
    <dbReference type="NCBI Taxonomy" id="3098149"/>
    <lineage>
        <taxon>Bacteria</taxon>
        <taxon>Pseudomonadati</taxon>
        <taxon>Pseudomonadota</taxon>
        <taxon>Alphaproteobacteria</taxon>
        <taxon>Hyphomicrobiales</taxon>
        <taxon>Aurantimonadaceae</taxon>
        <taxon>Fulvimarina</taxon>
    </lineage>
</organism>
<dbReference type="EMBL" id="JAXLPB010000001">
    <property type="protein sequence ID" value="MDY8107968.1"/>
    <property type="molecule type" value="Genomic_DNA"/>
</dbReference>
<dbReference type="GO" id="GO:0016787">
    <property type="term" value="F:hydrolase activity"/>
    <property type="evidence" value="ECO:0007669"/>
    <property type="project" value="UniProtKB-KW"/>
</dbReference>
<keyword evidence="2" id="KW-0378">Hydrolase</keyword>
<keyword evidence="3" id="KW-1185">Reference proteome</keyword>
<dbReference type="Gene3D" id="3.40.50.1820">
    <property type="entry name" value="alpha/beta hydrolase"/>
    <property type="match status" value="1"/>
</dbReference>
<proteinExistence type="predicted"/>
<feature type="domain" description="Serine aminopeptidase S33" evidence="1">
    <location>
        <begin position="54"/>
        <end position="286"/>
    </location>
</feature>
<evidence type="ECO:0000259" key="1">
    <source>
        <dbReference type="Pfam" id="PF12146"/>
    </source>
</evidence>
<dbReference type="Pfam" id="PF12146">
    <property type="entry name" value="Hydrolase_4"/>
    <property type="match status" value="1"/>
</dbReference>
<reference evidence="2 3" key="1">
    <citation type="submission" date="2023-12" db="EMBL/GenBank/DDBJ databases">
        <title>Description of Novel Strain Fulvimarina sp. 2208YS6-2-32 isolated from Uroteuthis (Photololigo) edulis.</title>
        <authorList>
            <person name="Park J.-S."/>
        </authorList>
    </citation>
    <scope>NUCLEOTIDE SEQUENCE [LARGE SCALE GENOMIC DNA]</scope>
    <source>
        <strain evidence="2 3">2208YS6-2-32</strain>
    </source>
</reference>
<dbReference type="PANTHER" id="PTHR43265">
    <property type="entry name" value="ESTERASE ESTD"/>
    <property type="match status" value="1"/>
</dbReference>
<sequence length="338" mass="37178">MRPVLTIVLLLAAAAGFFLWRLADHDLDRRNSESFDFARASASISGTLWLPDEAPRAAVVFVHGDGAQDRTSSGGYAPMINAMLDRGIAVASWDKPGVGASQGNWLHQTMGERTAETRAALRVLARRFDGLARGAVGFSQAGWVLPDLTRGDADFLVLIGAAVSWQDQGEYFTRVRLAREGLDPRTVDQAIANQNLEDDRIFKQDAKVAKAPAGMSPDRWNFIRINRDADARAALSKLDLPLFAIWGAEDLNVDPQRNAAIYRDLVARRDGRSRIVIWSDATHGLLKSSAYNWQLTDGWSWLAVARFLVEGRYAFAPGALDTLTAWILTRAEDGREAG</sequence>
<dbReference type="SUPFAM" id="SSF53474">
    <property type="entry name" value="alpha/beta-Hydrolases"/>
    <property type="match status" value="1"/>
</dbReference>
<dbReference type="Proteomes" id="UP001294412">
    <property type="component" value="Unassembled WGS sequence"/>
</dbReference>
<dbReference type="RefSeq" id="WP_322185424.1">
    <property type="nucleotide sequence ID" value="NZ_JAXLPB010000001.1"/>
</dbReference>
<name>A0ABU5HXV4_9HYPH</name>
<dbReference type="InterPro" id="IPR053145">
    <property type="entry name" value="AB_hydrolase_Est10"/>
</dbReference>
<dbReference type="PANTHER" id="PTHR43265:SF1">
    <property type="entry name" value="ESTERASE ESTD"/>
    <property type="match status" value="1"/>
</dbReference>
<evidence type="ECO:0000313" key="3">
    <source>
        <dbReference type="Proteomes" id="UP001294412"/>
    </source>
</evidence>
<gene>
    <name evidence="2" type="ORF">U0C82_02235</name>
</gene>
<dbReference type="InterPro" id="IPR029058">
    <property type="entry name" value="AB_hydrolase_fold"/>
</dbReference>
<protein>
    <submittedName>
        <fullName evidence="2">Alpha/beta hydrolase</fullName>
    </submittedName>
</protein>
<comment type="caution">
    <text evidence="2">The sequence shown here is derived from an EMBL/GenBank/DDBJ whole genome shotgun (WGS) entry which is preliminary data.</text>
</comment>
<evidence type="ECO:0000313" key="2">
    <source>
        <dbReference type="EMBL" id="MDY8107968.1"/>
    </source>
</evidence>
<accession>A0ABU5HXV4</accession>